<dbReference type="AlphaFoldDB" id="A0A4R8MB45"/>
<dbReference type="GO" id="GO:0046872">
    <property type="term" value="F:metal ion binding"/>
    <property type="evidence" value="ECO:0007669"/>
    <property type="project" value="UniProtKB-KW"/>
</dbReference>
<dbReference type="InterPro" id="IPR004017">
    <property type="entry name" value="Cys_rich_dom"/>
</dbReference>
<evidence type="ECO:0000256" key="2">
    <source>
        <dbReference type="ARBA" id="ARBA00022723"/>
    </source>
</evidence>
<accession>A0A4R8MB45</accession>
<dbReference type="Gene3D" id="1.10.1060.10">
    <property type="entry name" value="Alpha-helical ferredoxin"/>
    <property type="match status" value="2"/>
</dbReference>
<gene>
    <name evidence="7" type="ORF">C8D99_103123</name>
</gene>
<evidence type="ECO:0000256" key="5">
    <source>
        <dbReference type="ARBA" id="ARBA00023014"/>
    </source>
</evidence>
<sequence length="755" mass="82866">MEKRIRDIKDRCLEKEDPFCASACPFRLDVREFIGRMQRGAFSSAFRLFSNTVGFPAIVAALCDQPCRNVCPRGRMDAPISLNLLEKAALAYAANTGPNSYNLPPKQGRIAVIGAGISGLACALRLANKKYGVDVYERSGRIGGALWDALDSAVFLEDIRLQFANEEYGLFLDHQVSGLAPLLEKYDGVYIATGRGGDSFGLERQAGGDEGVPLATGLPGVFLGGSLTGATLMEALNQGLKASLCIEDFLKTGEMRSAKKNTPTRMRLAPGAIVFTHAVLPASGEEYSKEEAAAEASRCIRCRCDACIRHCGLMSYFKKFPGRIAEEVQITVTPGTLDGDGTVATRLIATCNQCGLCGEVCPENIDMGEFLRAGHQAMHEKGAMPWAFHEFWLRDMEFANSSRAFLSAPPPSGEKCTSLFFPGCQLGASDPRHVSESFRFLLGLEPGTGLTIGCCGAPALWAGDMALFRKVCDGLLENWRQAGCPRMILACPTCLEMFSRYLPEIDCVLLYDVLAVAGHQSPERGDGTVVSVFDPCAARNRKASQQAVRSLLRDAGFGLAALSYEGRMAQCCSYGGQIGIAAPKYSRWLAEKRSNDGDHPYIVYCSNCRDVFLQAGKPVRHILDVFFGLNGESAGAPTFDERRRRREKLKEDLARLYWPELEDRRKEDSMDSRNVLTIPPDVREKMNGDRLLEEDALAVIEQCEASGRRVLDPATGHYLGYGEIGYMTQWVEYAPSPEGYVLFNTYAHRMKIELE</sequence>
<dbReference type="PANTHER" id="PTHR43255">
    <property type="entry name" value="IRON-SULFUR-BINDING OXIDOREDUCTASE FADF-RELATED-RELATED"/>
    <property type="match status" value="1"/>
</dbReference>
<organism evidence="7 8">
    <name type="scientific">Aminivibrio pyruvatiphilus</name>
    <dbReference type="NCBI Taxonomy" id="1005740"/>
    <lineage>
        <taxon>Bacteria</taxon>
        <taxon>Thermotogati</taxon>
        <taxon>Synergistota</taxon>
        <taxon>Synergistia</taxon>
        <taxon>Synergistales</taxon>
        <taxon>Aminobacteriaceae</taxon>
        <taxon>Aminivibrio</taxon>
    </lineage>
</organism>
<dbReference type="OrthoDB" id="5241828at2"/>
<proteinExistence type="predicted"/>
<dbReference type="InterPro" id="IPR017896">
    <property type="entry name" value="4Fe4S_Fe-S-bd"/>
</dbReference>
<keyword evidence="5" id="KW-0411">Iron-sulfur</keyword>
<dbReference type="SUPFAM" id="SSF46548">
    <property type="entry name" value="alpha-helical ferredoxin"/>
    <property type="match status" value="2"/>
</dbReference>
<dbReference type="EMBL" id="SORI01000003">
    <property type="protein sequence ID" value="TDY62903.1"/>
    <property type="molecule type" value="Genomic_DNA"/>
</dbReference>
<comment type="caution">
    <text evidence="7">The sequence shown here is derived from an EMBL/GenBank/DDBJ whole genome shotgun (WGS) entry which is preliminary data.</text>
</comment>
<dbReference type="PROSITE" id="PS00198">
    <property type="entry name" value="4FE4S_FER_1"/>
    <property type="match status" value="1"/>
</dbReference>
<evidence type="ECO:0000259" key="6">
    <source>
        <dbReference type="PROSITE" id="PS51379"/>
    </source>
</evidence>
<keyword evidence="4" id="KW-0408">Iron</keyword>
<dbReference type="PROSITE" id="PS51379">
    <property type="entry name" value="4FE4S_FER_2"/>
    <property type="match status" value="1"/>
</dbReference>
<dbReference type="InterPro" id="IPR009051">
    <property type="entry name" value="Helical_ferredxn"/>
</dbReference>
<name>A0A4R8MB45_9BACT</name>
<reference evidence="7 8" key="1">
    <citation type="submission" date="2019-03" db="EMBL/GenBank/DDBJ databases">
        <title>Genomic Encyclopedia of Type Strains, Phase IV (KMG-IV): sequencing the most valuable type-strain genomes for metagenomic binning, comparative biology and taxonomic classification.</title>
        <authorList>
            <person name="Goeker M."/>
        </authorList>
    </citation>
    <scope>NUCLEOTIDE SEQUENCE [LARGE SCALE GENOMIC DNA]</scope>
    <source>
        <strain evidence="7 8">DSM 25964</strain>
    </source>
</reference>
<dbReference type="Pfam" id="PF02754">
    <property type="entry name" value="CCG"/>
    <property type="match status" value="1"/>
</dbReference>
<keyword evidence="2" id="KW-0479">Metal-binding</keyword>
<dbReference type="InterPro" id="IPR017900">
    <property type="entry name" value="4Fe4S_Fe_S_CS"/>
</dbReference>
<protein>
    <submittedName>
        <fullName evidence="7">4Fe-4S dicluster protein</fullName>
    </submittedName>
</protein>
<dbReference type="InterPro" id="IPR036188">
    <property type="entry name" value="FAD/NAD-bd_sf"/>
</dbReference>
<evidence type="ECO:0000313" key="7">
    <source>
        <dbReference type="EMBL" id="TDY62903.1"/>
    </source>
</evidence>
<dbReference type="Proteomes" id="UP000295066">
    <property type="component" value="Unassembled WGS sequence"/>
</dbReference>
<evidence type="ECO:0000256" key="4">
    <source>
        <dbReference type="ARBA" id="ARBA00023004"/>
    </source>
</evidence>
<keyword evidence="8" id="KW-1185">Reference proteome</keyword>
<dbReference type="PANTHER" id="PTHR43255:SF1">
    <property type="entry name" value="IRON-SULFUR-BINDING OXIDOREDUCTASE FADF-RELATED"/>
    <property type="match status" value="1"/>
</dbReference>
<dbReference type="Pfam" id="PF13450">
    <property type="entry name" value="NAD_binding_8"/>
    <property type="match status" value="1"/>
</dbReference>
<dbReference type="InterPro" id="IPR028261">
    <property type="entry name" value="DPD_II"/>
</dbReference>
<keyword evidence="1" id="KW-0004">4Fe-4S</keyword>
<evidence type="ECO:0000313" key="8">
    <source>
        <dbReference type="Proteomes" id="UP000295066"/>
    </source>
</evidence>
<dbReference type="Pfam" id="PF14691">
    <property type="entry name" value="Fer4_20"/>
    <property type="match status" value="1"/>
</dbReference>
<dbReference type="Pfam" id="PF13534">
    <property type="entry name" value="Fer4_17"/>
    <property type="match status" value="1"/>
</dbReference>
<dbReference type="InterPro" id="IPR051460">
    <property type="entry name" value="HdrC_iron-sulfur_subunit"/>
</dbReference>
<evidence type="ECO:0000256" key="3">
    <source>
        <dbReference type="ARBA" id="ARBA00023002"/>
    </source>
</evidence>
<feature type="domain" description="4Fe-4S ferredoxin-type" evidence="6">
    <location>
        <begin position="341"/>
        <end position="370"/>
    </location>
</feature>
<dbReference type="SUPFAM" id="SSF51905">
    <property type="entry name" value="FAD/NAD(P)-binding domain"/>
    <property type="match status" value="1"/>
</dbReference>
<dbReference type="Gene3D" id="3.50.50.60">
    <property type="entry name" value="FAD/NAD(P)-binding domain"/>
    <property type="match status" value="1"/>
</dbReference>
<dbReference type="RefSeq" id="WP_133956530.1">
    <property type="nucleotide sequence ID" value="NZ_SORI01000003.1"/>
</dbReference>
<dbReference type="GO" id="GO:0016491">
    <property type="term" value="F:oxidoreductase activity"/>
    <property type="evidence" value="ECO:0007669"/>
    <property type="project" value="UniProtKB-KW"/>
</dbReference>
<dbReference type="PRINTS" id="PR00419">
    <property type="entry name" value="ADXRDTASE"/>
</dbReference>
<keyword evidence="3" id="KW-0560">Oxidoreductase</keyword>
<dbReference type="NCBIfam" id="NF045663">
    <property type="entry name" value="diclust_near_Sec"/>
    <property type="match status" value="1"/>
</dbReference>
<evidence type="ECO:0000256" key="1">
    <source>
        <dbReference type="ARBA" id="ARBA00022485"/>
    </source>
</evidence>
<dbReference type="GO" id="GO:0051539">
    <property type="term" value="F:4 iron, 4 sulfur cluster binding"/>
    <property type="evidence" value="ECO:0007669"/>
    <property type="project" value="UniProtKB-KW"/>
</dbReference>
<dbReference type="GO" id="GO:0005886">
    <property type="term" value="C:plasma membrane"/>
    <property type="evidence" value="ECO:0007669"/>
    <property type="project" value="TreeGrafter"/>
</dbReference>